<accession>A0A1A9WND1</accession>
<dbReference type="GO" id="GO:0000900">
    <property type="term" value="F:mRNA regulatory element binding translation repressor activity"/>
    <property type="evidence" value="ECO:0007669"/>
    <property type="project" value="InterPro"/>
</dbReference>
<protein>
    <recommendedName>
        <fullName evidence="3">Ataxin-2 C-terminal domain-containing protein</fullName>
    </recommendedName>
</protein>
<dbReference type="InterPro" id="IPR040396">
    <property type="entry name" value="PAIP2-like"/>
</dbReference>
<evidence type="ECO:0000313" key="1">
    <source>
        <dbReference type="EnsemblMetazoa" id="GBRI025973-PA"/>
    </source>
</evidence>
<reference evidence="1" key="2">
    <citation type="submission" date="2020-05" db="UniProtKB">
        <authorList>
            <consortium name="EnsemblMetazoa"/>
        </authorList>
    </citation>
    <scope>IDENTIFICATION</scope>
    <source>
        <strain evidence="1">IAEA</strain>
    </source>
</reference>
<organism evidence="1 2">
    <name type="scientific">Glossina brevipalpis</name>
    <dbReference type="NCBI Taxonomy" id="37001"/>
    <lineage>
        <taxon>Eukaryota</taxon>
        <taxon>Metazoa</taxon>
        <taxon>Ecdysozoa</taxon>
        <taxon>Arthropoda</taxon>
        <taxon>Hexapoda</taxon>
        <taxon>Insecta</taxon>
        <taxon>Pterygota</taxon>
        <taxon>Neoptera</taxon>
        <taxon>Endopterygota</taxon>
        <taxon>Diptera</taxon>
        <taxon>Brachycera</taxon>
        <taxon>Muscomorpha</taxon>
        <taxon>Hippoboscoidea</taxon>
        <taxon>Glossinidae</taxon>
        <taxon>Glossina</taxon>
    </lineage>
</organism>
<evidence type="ECO:0008006" key="3">
    <source>
        <dbReference type="Google" id="ProtNLM"/>
    </source>
</evidence>
<dbReference type="PANTHER" id="PTHR13154">
    <property type="entry name" value="POLYADENYLATE-BINDING PROTEIN-INTERACTING PROTEIN 2"/>
    <property type="match status" value="1"/>
</dbReference>
<dbReference type="EnsemblMetazoa" id="GBRI025973-RA">
    <property type="protein sequence ID" value="GBRI025973-PA"/>
    <property type="gene ID" value="GBRI025973"/>
</dbReference>
<dbReference type="PANTHER" id="PTHR13154:SF6">
    <property type="entry name" value="GEO05078P1"/>
    <property type="match status" value="1"/>
</dbReference>
<keyword evidence="2" id="KW-1185">Reference proteome</keyword>
<proteinExistence type="predicted"/>
<evidence type="ECO:0000313" key="2">
    <source>
        <dbReference type="Proteomes" id="UP000091820"/>
    </source>
</evidence>
<dbReference type="AlphaFoldDB" id="A0A1A9WND1"/>
<sequence>MRVPSNNWYDQFEQYVMEEESDNDLDDEEDFSEYLWMENEEEFDKLELKRLEEEELMKECIDAMLEDELEMQLCEFQKARNDELNAALSTLSINSRKTLAINSLLNPLAAEFIPRSRFFPFRNLLLTFAELFIMLLAISTMNRPTLLFFMAFWVDLVMPVDLISYQS</sequence>
<reference evidence="2" key="1">
    <citation type="submission" date="2014-03" db="EMBL/GenBank/DDBJ databases">
        <authorList>
            <person name="Aksoy S."/>
            <person name="Warren W."/>
            <person name="Wilson R.K."/>
        </authorList>
    </citation>
    <scope>NUCLEOTIDE SEQUENCE [LARGE SCALE GENOMIC DNA]</scope>
    <source>
        <strain evidence="2">IAEA</strain>
    </source>
</reference>
<name>A0A1A9WND1_9MUSC</name>
<dbReference type="GO" id="GO:0005737">
    <property type="term" value="C:cytoplasm"/>
    <property type="evidence" value="ECO:0007669"/>
    <property type="project" value="TreeGrafter"/>
</dbReference>
<dbReference type="VEuPathDB" id="VectorBase:GBRI025973"/>
<dbReference type="Proteomes" id="UP000091820">
    <property type="component" value="Unassembled WGS sequence"/>
</dbReference>
<dbReference type="GO" id="GO:0045947">
    <property type="term" value="P:negative regulation of translational initiation"/>
    <property type="evidence" value="ECO:0007669"/>
    <property type="project" value="InterPro"/>
</dbReference>
<dbReference type="STRING" id="37001.A0A1A9WND1"/>